<protein>
    <submittedName>
        <fullName evidence="2">Uncharacterized protein</fullName>
    </submittedName>
</protein>
<organism evidence="2 3">
    <name type="scientific">Streptomyces hygroscopicus</name>
    <dbReference type="NCBI Taxonomy" id="1912"/>
    <lineage>
        <taxon>Bacteria</taxon>
        <taxon>Bacillati</taxon>
        <taxon>Actinomycetota</taxon>
        <taxon>Actinomycetes</taxon>
        <taxon>Kitasatosporales</taxon>
        <taxon>Streptomycetaceae</taxon>
        <taxon>Streptomyces</taxon>
        <taxon>Streptomyces violaceusniger group</taxon>
    </lineage>
</organism>
<reference evidence="2" key="1">
    <citation type="submission" date="2024-05" db="EMBL/GenBank/DDBJ databases">
        <title>Whole genome shotgun sequence of Streptomyces hygroscopicus NBRC 113678.</title>
        <authorList>
            <person name="Komaki H."/>
            <person name="Tamura T."/>
        </authorList>
    </citation>
    <scope>NUCLEOTIDE SEQUENCE</scope>
    <source>
        <strain evidence="2">N11-34</strain>
    </source>
</reference>
<name>A0ABQ3U7Z6_STRHY</name>
<dbReference type="EMBL" id="BNEK01000005">
    <property type="protein sequence ID" value="GHJ31313.1"/>
    <property type="molecule type" value="Genomic_DNA"/>
</dbReference>
<gene>
    <name evidence="2" type="ORF">TPA0910_57460</name>
</gene>
<accession>A0ABQ3U7Z6</accession>
<evidence type="ECO:0000256" key="1">
    <source>
        <dbReference type="SAM" id="MobiDB-lite"/>
    </source>
</evidence>
<dbReference type="Proteomes" id="UP001054854">
    <property type="component" value="Unassembled WGS sequence"/>
</dbReference>
<sequence length="90" mass="9168">MILDHAPLPRDLLGCGVSLSAPGPQAAEHGVHGGPVAVFFARPQVRADPRHDDGGRVPEDELARLDARASGDESAGEEVAQVVGHGGSTG</sequence>
<comment type="caution">
    <text evidence="2">The sequence shown here is derived from an EMBL/GenBank/DDBJ whole genome shotgun (WGS) entry which is preliminary data.</text>
</comment>
<keyword evidence="3" id="KW-1185">Reference proteome</keyword>
<evidence type="ECO:0000313" key="3">
    <source>
        <dbReference type="Proteomes" id="UP001054854"/>
    </source>
</evidence>
<evidence type="ECO:0000313" key="2">
    <source>
        <dbReference type="EMBL" id="GHJ31313.1"/>
    </source>
</evidence>
<feature type="region of interest" description="Disordered" evidence="1">
    <location>
        <begin position="66"/>
        <end position="90"/>
    </location>
</feature>
<proteinExistence type="predicted"/>